<name>A0A0E9RS66_ANGAN</name>
<reference evidence="2" key="1">
    <citation type="submission" date="2014-11" db="EMBL/GenBank/DDBJ databases">
        <authorList>
            <person name="Amaro Gonzalez C."/>
        </authorList>
    </citation>
    <scope>NUCLEOTIDE SEQUENCE</scope>
</reference>
<keyword evidence="1" id="KW-0472">Membrane</keyword>
<organism evidence="2">
    <name type="scientific">Anguilla anguilla</name>
    <name type="common">European freshwater eel</name>
    <name type="synonym">Muraena anguilla</name>
    <dbReference type="NCBI Taxonomy" id="7936"/>
    <lineage>
        <taxon>Eukaryota</taxon>
        <taxon>Metazoa</taxon>
        <taxon>Chordata</taxon>
        <taxon>Craniata</taxon>
        <taxon>Vertebrata</taxon>
        <taxon>Euteleostomi</taxon>
        <taxon>Actinopterygii</taxon>
        <taxon>Neopterygii</taxon>
        <taxon>Teleostei</taxon>
        <taxon>Anguilliformes</taxon>
        <taxon>Anguillidae</taxon>
        <taxon>Anguilla</taxon>
    </lineage>
</organism>
<dbReference type="EMBL" id="GBXM01077342">
    <property type="protein sequence ID" value="JAH31235.1"/>
    <property type="molecule type" value="Transcribed_RNA"/>
</dbReference>
<keyword evidence="1" id="KW-1133">Transmembrane helix</keyword>
<reference evidence="2" key="2">
    <citation type="journal article" date="2015" name="Fish Shellfish Immunol.">
        <title>Early steps in the European eel (Anguilla anguilla)-Vibrio vulnificus interaction in the gills: Role of the RtxA13 toxin.</title>
        <authorList>
            <person name="Callol A."/>
            <person name="Pajuelo D."/>
            <person name="Ebbesson L."/>
            <person name="Teles M."/>
            <person name="MacKenzie S."/>
            <person name="Amaro C."/>
        </authorList>
    </citation>
    <scope>NUCLEOTIDE SEQUENCE</scope>
</reference>
<evidence type="ECO:0000313" key="2">
    <source>
        <dbReference type="EMBL" id="JAH31235.1"/>
    </source>
</evidence>
<accession>A0A0E9RS66</accession>
<sequence>MQFACYKVSCVIFSFQKPVPGFQFECFFIYLYGQFFIVLFTCLLEKSKEVLLMLRRIKF</sequence>
<feature type="transmembrane region" description="Helical" evidence="1">
    <location>
        <begin position="27"/>
        <end position="44"/>
    </location>
</feature>
<proteinExistence type="predicted"/>
<keyword evidence="1" id="KW-0812">Transmembrane</keyword>
<evidence type="ECO:0000256" key="1">
    <source>
        <dbReference type="SAM" id="Phobius"/>
    </source>
</evidence>
<dbReference type="AlphaFoldDB" id="A0A0E9RS66"/>
<protein>
    <submittedName>
        <fullName evidence="2">Uncharacterized protein</fullName>
    </submittedName>
</protein>